<dbReference type="Proteomes" id="UP001295684">
    <property type="component" value="Unassembled WGS sequence"/>
</dbReference>
<name>A0AAD1UM67_EUPCR</name>
<dbReference type="AlphaFoldDB" id="A0AAD1UM67"/>
<dbReference type="EMBL" id="CAMPGE010010564">
    <property type="protein sequence ID" value="CAI2369412.1"/>
    <property type="molecule type" value="Genomic_DNA"/>
</dbReference>
<gene>
    <name evidence="1" type="ORF">ECRASSUSDP1_LOCUS10711</name>
</gene>
<dbReference type="Gene3D" id="3.30.40.10">
    <property type="entry name" value="Zinc/RING finger domain, C3HC4 (zinc finger)"/>
    <property type="match status" value="1"/>
</dbReference>
<organism evidence="1 2">
    <name type="scientific">Euplotes crassus</name>
    <dbReference type="NCBI Taxonomy" id="5936"/>
    <lineage>
        <taxon>Eukaryota</taxon>
        <taxon>Sar</taxon>
        <taxon>Alveolata</taxon>
        <taxon>Ciliophora</taxon>
        <taxon>Intramacronucleata</taxon>
        <taxon>Spirotrichea</taxon>
        <taxon>Hypotrichia</taxon>
        <taxon>Euplotida</taxon>
        <taxon>Euplotidae</taxon>
        <taxon>Moneuplotes</taxon>
    </lineage>
</organism>
<reference evidence="1" key="1">
    <citation type="submission" date="2023-07" db="EMBL/GenBank/DDBJ databases">
        <authorList>
            <consortium name="AG Swart"/>
            <person name="Singh M."/>
            <person name="Singh A."/>
            <person name="Seah K."/>
            <person name="Emmerich C."/>
        </authorList>
    </citation>
    <scope>NUCLEOTIDE SEQUENCE</scope>
    <source>
        <strain evidence="1">DP1</strain>
    </source>
</reference>
<comment type="caution">
    <text evidence="1">The sequence shown here is derived from an EMBL/GenBank/DDBJ whole genome shotgun (WGS) entry which is preliminary data.</text>
</comment>
<sequence length="110" mass="12326">MGGCIPNRSTKPTVPIQSIIQRNNVDSNLKPSEAMEAAKTSLYCIVCYKHPQKVKVTTCCNIIICKGCSKFLDRCPHRCQHGKKFLQNDKRLDSLLKIPDSPTKSVHTNL</sequence>
<dbReference type="InterPro" id="IPR013083">
    <property type="entry name" value="Znf_RING/FYVE/PHD"/>
</dbReference>
<protein>
    <submittedName>
        <fullName evidence="1">Uncharacterized protein</fullName>
    </submittedName>
</protein>
<proteinExistence type="predicted"/>
<evidence type="ECO:0000313" key="1">
    <source>
        <dbReference type="EMBL" id="CAI2369412.1"/>
    </source>
</evidence>
<keyword evidence="2" id="KW-1185">Reference proteome</keyword>
<evidence type="ECO:0000313" key="2">
    <source>
        <dbReference type="Proteomes" id="UP001295684"/>
    </source>
</evidence>
<accession>A0AAD1UM67</accession>